<dbReference type="InterPro" id="IPR017740">
    <property type="entry name" value="TssA-like"/>
</dbReference>
<keyword evidence="4" id="KW-1185">Reference proteome</keyword>
<feature type="domain" description="ImpA N-terminal" evidence="2">
    <location>
        <begin position="25"/>
        <end position="143"/>
    </location>
</feature>
<evidence type="ECO:0000313" key="3">
    <source>
        <dbReference type="EMBL" id="PWR01168.1"/>
    </source>
</evidence>
<reference evidence="3 4" key="1">
    <citation type="submission" date="2018-05" db="EMBL/GenBank/DDBJ databases">
        <title>Rhodobacteraceae gen. nov., sp. nov. isolated from sea water.</title>
        <authorList>
            <person name="Ren Y."/>
        </authorList>
    </citation>
    <scope>NUCLEOTIDE SEQUENCE [LARGE SCALE GENOMIC DNA]</scope>
    <source>
        <strain evidence="3 4">TG-679</strain>
    </source>
</reference>
<feature type="compositionally biased region" description="Acidic residues" evidence="1">
    <location>
        <begin position="256"/>
        <end position="267"/>
    </location>
</feature>
<dbReference type="Pfam" id="PF06812">
    <property type="entry name" value="ImpA_N"/>
    <property type="match status" value="1"/>
</dbReference>
<name>A0A2V2L6V5_9RHOB</name>
<evidence type="ECO:0000256" key="1">
    <source>
        <dbReference type="SAM" id="MobiDB-lite"/>
    </source>
</evidence>
<organism evidence="3 4">
    <name type="scientific">Meridianimarinicoccus roseus</name>
    <dbReference type="NCBI Taxonomy" id="2072018"/>
    <lineage>
        <taxon>Bacteria</taxon>
        <taxon>Pseudomonadati</taxon>
        <taxon>Pseudomonadota</taxon>
        <taxon>Alphaproteobacteria</taxon>
        <taxon>Rhodobacterales</taxon>
        <taxon>Paracoccaceae</taxon>
        <taxon>Meridianimarinicoccus</taxon>
    </lineage>
</organism>
<dbReference type="InterPro" id="IPR010657">
    <property type="entry name" value="ImpA_N"/>
</dbReference>
<dbReference type="OrthoDB" id="9771118at2"/>
<evidence type="ECO:0000259" key="2">
    <source>
        <dbReference type="Pfam" id="PF06812"/>
    </source>
</evidence>
<sequence>MEGLAADWICPRRRHVPLSLVSHGDDAPSGEDLEYEKVFTDLLLAARPEEERQMGDTVVAGQEPDPKRIVERAEAVLEHSHDLRAAVLYAYGATRVEGFGGLADATMFMRGCLEQFWDTCHPQLDAEDDNDPTMRVNAVLGLAETGTVLRAVRHAPLTHSQAFGRLSLNDLAIAEGELPAPPDMENPPDTARINAAFQDTPDDQLSATLAQVRAALSDVEAIDAVFDTQIPGQGPDLSPLLKLLRRAAARLAEVVGEPEPEEDEVPQTEDGAPADARPAARSAPGEIRSSRDVEQAIDRIITYYREHEPSSPVPMILARAKRLVGADFMTIVADMAPGGQDSVKMISGIEDG</sequence>
<feature type="compositionally biased region" description="Low complexity" evidence="1">
    <location>
        <begin position="270"/>
        <end position="285"/>
    </location>
</feature>
<dbReference type="PANTHER" id="PTHR37951">
    <property type="entry name" value="CYTOPLASMIC PROTEIN-RELATED"/>
    <property type="match status" value="1"/>
</dbReference>
<feature type="region of interest" description="Disordered" evidence="1">
    <location>
        <begin position="255"/>
        <end position="291"/>
    </location>
</feature>
<dbReference type="EMBL" id="QGKU01000060">
    <property type="protein sequence ID" value="PWR01168.1"/>
    <property type="molecule type" value="Genomic_DNA"/>
</dbReference>
<accession>A0A2V2L6V5</accession>
<gene>
    <name evidence="3" type="primary">tssA</name>
    <name evidence="3" type="ORF">DKT77_18600</name>
</gene>
<protein>
    <submittedName>
        <fullName evidence="3">Type VI secretion system protein TssA</fullName>
    </submittedName>
</protein>
<comment type="caution">
    <text evidence="3">The sequence shown here is derived from an EMBL/GenBank/DDBJ whole genome shotgun (WGS) entry which is preliminary data.</text>
</comment>
<dbReference type="Proteomes" id="UP000245680">
    <property type="component" value="Unassembled WGS sequence"/>
</dbReference>
<dbReference type="PANTHER" id="PTHR37951:SF1">
    <property type="entry name" value="TYPE VI SECRETION SYSTEM COMPONENT TSSA1"/>
    <property type="match status" value="1"/>
</dbReference>
<proteinExistence type="predicted"/>
<dbReference type="NCBIfam" id="TIGR03363">
    <property type="entry name" value="VI_chp_8"/>
    <property type="match status" value="1"/>
</dbReference>
<evidence type="ECO:0000313" key="4">
    <source>
        <dbReference type="Proteomes" id="UP000245680"/>
    </source>
</evidence>
<dbReference type="AlphaFoldDB" id="A0A2V2L6V5"/>